<proteinExistence type="predicted"/>
<dbReference type="EMBL" id="WHWB01034645">
    <property type="protein sequence ID" value="KAJ7406502.1"/>
    <property type="molecule type" value="Genomic_DNA"/>
</dbReference>
<evidence type="ECO:0000313" key="3">
    <source>
        <dbReference type="Proteomes" id="UP001145742"/>
    </source>
</evidence>
<sequence length="139" mass="15378">MVQQQLLASGDLAFIAAPRFVNILKQRFLRYCQECLGYFETNLMVAQIMLQTCQVSGGPLKDGAETLEACPKLSEVKGSFVPIAGDKDVDYGRYAHYLSLGERVAIISVSEMKTGVQRKEGFARGHAEEPMAELRNEST</sequence>
<dbReference type="Proteomes" id="UP001145742">
    <property type="component" value="Unassembled WGS sequence"/>
</dbReference>
<keyword evidence="3" id="KW-1185">Reference proteome</keyword>
<reference evidence="2" key="1">
    <citation type="submission" date="2019-10" db="EMBL/GenBank/DDBJ databases">
        <authorList>
            <person name="Soares A.E.R."/>
            <person name="Aleixo A."/>
            <person name="Schneider P."/>
            <person name="Miyaki C.Y."/>
            <person name="Schneider M.P."/>
            <person name="Mello C."/>
            <person name="Vasconcelos A.T.R."/>
        </authorList>
    </citation>
    <scope>NUCLEOTIDE SEQUENCE</scope>
    <source>
        <tissue evidence="2">Muscle</tissue>
    </source>
</reference>
<evidence type="ECO:0000313" key="2">
    <source>
        <dbReference type="EMBL" id="KAJ7406502.1"/>
    </source>
</evidence>
<feature type="region of interest" description="Disordered" evidence="1">
    <location>
        <begin position="120"/>
        <end position="139"/>
    </location>
</feature>
<accession>A0ABQ9CP02</accession>
<evidence type="ECO:0000256" key="1">
    <source>
        <dbReference type="SAM" id="MobiDB-lite"/>
    </source>
</evidence>
<gene>
    <name evidence="2" type="ORF">WISP_133413</name>
</gene>
<protein>
    <submittedName>
        <fullName evidence="2">Uncharacterized protein</fullName>
    </submittedName>
</protein>
<comment type="caution">
    <text evidence="2">The sequence shown here is derived from an EMBL/GenBank/DDBJ whole genome shotgun (WGS) entry which is preliminary data.</text>
</comment>
<organism evidence="2 3">
    <name type="scientific">Willisornis vidua</name>
    <name type="common">Xingu scale-backed antbird</name>
    <dbReference type="NCBI Taxonomy" id="1566151"/>
    <lineage>
        <taxon>Eukaryota</taxon>
        <taxon>Metazoa</taxon>
        <taxon>Chordata</taxon>
        <taxon>Craniata</taxon>
        <taxon>Vertebrata</taxon>
        <taxon>Euteleostomi</taxon>
        <taxon>Archelosauria</taxon>
        <taxon>Archosauria</taxon>
        <taxon>Dinosauria</taxon>
        <taxon>Saurischia</taxon>
        <taxon>Theropoda</taxon>
        <taxon>Coelurosauria</taxon>
        <taxon>Aves</taxon>
        <taxon>Neognathae</taxon>
        <taxon>Neoaves</taxon>
        <taxon>Telluraves</taxon>
        <taxon>Australaves</taxon>
        <taxon>Passeriformes</taxon>
        <taxon>Thamnophilidae</taxon>
        <taxon>Willisornis</taxon>
    </lineage>
</organism>
<name>A0ABQ9CP02_9PASS</name>